<protein>
    <submittedName>
        <fullName evidence="2">Uncharacterized protein</fullName>
    </submittedName>
</protein>
<keyword evidence="1" id="KW-1133">Transmembrane helix</keyword>
<evidence type="ECO:0000256" key="1">
    <source>
        <dbReference type="SAM" id="Phobius"/>
    </source>
</evidence>
<name>A0A1B6DP46_9HEMI</name>
<organism evidence="2">
    <name type="scientific">Clastoptera arizonana</name>
    <name type="common">Arizona spittle bug</name>
    <dbReference type="NCBI Taxonomy" id="38151"/>
    <lineage>
        <taxon>Eukaryota</taxon>
        <taxon>Metazoa</taxon>
        <taxon>Ecdysozoa</taxon>
        <taxon>Arthropoda</taxon>
        <taxon>Hexapoda</taxon>
        <taxon>Insecta</taxon>
        <taxon>Pterygota</taxon>
        <taxon>Neoptera</taxon>
        <taxon>Paraneoptera</taxon>
        <taxon>Hemiptera</taxon>
        <taxon>Auchenorrhyncha</taxon>
        <taxon>Cercopoidea</taxon>
        <taxon>Clastopteridae</taxon>
        <taxon>Clastoptera</taxon>
    </lineage>
</organism>
<accession>A0A1B6DP46</accession>
<keyword evidence="1" id="KW-0812">Transmembrane</keyword>
<feature type="transmembrane region" description="Helical" evidence="1">
    <location>
        <begin position="21"/>
        <end position="43"/>
    </location>
</feature>
<sequence length="102" mass="11621">MGYSSKFPSKIKHMKGTRAFTVQNFYAVAILTVCSVIGIGISFTPPAQRILKEIYDENLRMTQEHLDKKRILNLGIIPKPAEKIEADKERNQSINFFNIIGH</sequence>
<evidence type="ECO:0000313" key="2">
    <source>
        <dbReference type="EMBL" id="JAS27441.1"/>
    </source>
</evidence>
<proteinExistence type="predicted"/>
<reference evidence="2" key="1">
    <citation type="submission" date="2015-12" db="EMBL/GenBank/DDBJ databases">
        <title>De novo transcriptome assembly of four potential Pierce s Disease insect vectors from Arizona vineyards.</title>
        <authorList>
            <person name="Tassone E.E."/>
        </authorList>
    </citation>
    <scope>NUCLEOTIDE SEQUENCE</scope>
</reference>
<keyword evidence="1" id="KW-0472">Membrane</keyword>
<dbReference type="AlphaFoldDB" id="A0A1B6DP46"/>
<dbReference type="EMBL" id="GEDC01009857">
    <property type="protein sequence ID" value="JAS27441.1"/>
    <property type="molecule type" value="Transcribed_RNA"/>
</dbReference>
<gene>
    <name evidence="2" type="ORF">g.18263</name>
</gene>